<dbReference type="Gene3D" id="1.10.10.10">
    <property type="entry name" value="Winged helix-like DNA-binding domain superfamily/Winged helix DNA-binding domain"/>
    <property type="match status" value="1"/>
</dbReference>
<keyword evidence="3" id="KW-1185">Reference proteome</keyword>
<comment type="caution">
    <text evidence="2">The sequence shown here is derived from an EMBL/GenBank/DDBJ whole genome shotgun (WGS) entry which is preliminary data.</text>
</comment>
<dbReference type="PROSITE" id="PS50921">
    <property type="entry name" value="ANTAR"/>
    <property type="match status" value="1"/>
</dbReference>
<protein>
    <recommendedName>
        <fullName evidence="1">ANTAR domain-containing protein</fullName>
    </recommendedName>
</protein>
<dbReference type="SMART" id="SM01012">
    <property type="entry name" value="ANTAR"/>
    <property type="match status" value="1"/>
</dbReference>
<evidence type="ECO:0000259" key="1">
    <source>
        <dbReference type="PROSITE" id="PS50921"/>
    </source>
</evidence>
<dbReference type="InterPro" id="IPR036388">
    <property type="entry name" value="WH-like_DNA-bd_sf"/>
</dbReference>
<feature type="domain" description="ANTAR" evidence="1">
    <location>
        <begin position="61"/>
        <end position="122"/>
    </location>
</feature>
<organism evidence="2 3">
    <name type="scientific">Terrabacter tumescens</name>
    <dbReference type="NCBI Taxonomy" id="60443"/>
    <lineage>
        <taxon>Bacteria</taxon>
        <taxon>Bacillati</taxon>
        <taxon>Actinomycetota</taxon>
        <taxon>Actinomycetes</taxon>
        <taxon>Micrococcales</taxon>
        <taxon>Intrasporangiaceae</taxon>
        <taxon>Terrabacter</taxon>
    </lineage>
</organism>
<reference evidence="3" key="1">
    <citation type="journal article" date="2019" name="Int. J. Syst. Evol. Microbiol.">
        <title>The Global Catalogue of Microorganisms (GCM) 10K type strain sequencing project: providing services to taxonomists for standard genome sequencing and annotation.</title>
        <authorList>
            <consortium name="The Broad Institute Genomics Platform"/>
            <consortium name="The Broad Institute Genome Sequencing Center for Infectious Disease"/>
            <person name="Wu L."/>
            <person name="Ma J."/>
        </authorList>
    </citation>
    <scope>NUCLEOTIDE SEQUENCE [LARGE SCALE GENOMIC DNA]</scope>
    <source>
        <strain evidence="3">JCM 1365</strain>
    </source>
</reference>
<dbReference type="SUPFAM" id="SSF52172">
    <property type="entry name" value="CheY-like"/>
    <property type="match status" value="1"/>
</dbReference>
<evidence type="ECO:0000313" key="3">
    <source>
        <dbReference type="Proteomes" id="UP000623461"/>
    </source>
</evidence>
<dbReference type="Proteomes" id="UP000623461">
    <property type="component" value="Unassembled WGS sequence"/>
</dbReference>
<gene>
    <name evidence="2" type="ORF">GCM10009721_24020</name>
</gene>
<dbReference type="InterPro" id="IPR005561">
    <property type="entry name" value="ANTAR"/>
</dbReference>
<dbReference type="EMBL" id="BMNZ01000004">
    <property type="protein sequence ID" value="GGM96557.1"/>
    <property type="molecule type" value="Genomic_DNA"/>
</dbReference>
<accession>A0ABQ2I259</accession>
<dbReference type="Pfam" id="PF03861">
    <property type="entry name" value="ANTAR"/>
    <property type="match status" value="1"/>
</dbReference>
<name>A0ABQ2I259_9MICO</name>
<evidence type="ECO:0000313" key="2">
    <source>
        <dbReference type="EMBL" id="GGM96557.1"/>
    </source>
</evidence>
<dbReference type="InterPro" id="IPR011006">
    <property type="entry name" value="CheY-like_superfamily"/>
</dbReference>
<proteinExistence type="predicted"/>
<sequence length="146" mass="15885">MRAQMTVNRSDIDDLLNTSEETAARADSIEGRAEDDRKRIDGLECRADLDHELLLELQAAGLVRDELTTQLQLALRTSRRIGAAIGIVMLARKVSEEAAFGLLRTASQNTNQKLRLVADEIVETGDVTLLPAEPLGAESTESAEAV</sequence>